<protein>
    <submittedName>
        <fullName evidence="1">Uncharacterized protein</fullName>
    </submittedName>
</protein>
<organism evidence="1">
    <name type="scientific">marine metagenome</name>
    <dbReference type="NCBI Taxonomy" id="408172"/>
    <lineage>
        <taxon>unclassified sequences</taxon>
        <taxon>metagenomes</taxon>
        <taxon>ecological metagenomes</taxon>
    </lineage>
</organism>
<proteinExistence type="predicted"/>
<gene>
    <name evidence="1" type="ORF">METZ01_LOCUS372216</name>
</gene>
<reference evidence="1" key="1">
    <citation type="submission" date="2018-05" db="EMBL/GenBank/DDBJ databases">
        <authorList>
            <person name="Lanie J.A."/>
            <person name="Ng W.-L."/>
            <person name="Kazmierczak K.M."/>
            <person name="Andrzejewski T.M."/>
            <person name="Davidsen T.M."/>
            <person name="Wayne K.J."/>
            <person name="Tettelin H."/>
            <person name="Glass J.I."/>
            <person name="Rusch D."/>
            <person name="Podicherti R."/>
            <person name="Tsui H.-C.T."/>
            <person name="Winkler M.E."/>
        </authorList>
    </citation>
    <scope>NUCLEOTIDE SEQUENCE</scope>
</reference>
<name>A0A382TC63_9ZZZZ</name>
<sequence length="65" mass="7192">MNLARFTFLQSLTLLSFVLPTGLLQAEIGLSAVFGDHMVLQRDLSLPVWGWADPGEEITITFADQ</sequence>
<accession>A0A382TC63</accession>
<feature type="non-terminal residue" evidence="1">
    <location>
        <position position="65"/>
    </location>
</feature>
<evidence type="ECO:0000313" key="1">
    <source>
        <dbReference type="EMBL" id="SVD19362.1"/>
    </source>
</evidence>
<dbReference type="AlphaFoldDB" id="A0A382TC63"/>
<dbReference type="EMBL" id="UINC01135302">
    <property type="protein sequence ID" value="SVD19362.1"/>
    <property type="molecule type" value="Genomic_DNA"/>
</dbReference>